<evidence type="ECO:0008006" key="3">
    <source>
        <dbReference type="Google" id="ProtNLM"/>
    </source>
</evidence>
<keyword evidence="2" id="KW-1185">Reference proteome</keyword>
<comment type="caution">
    <text evidence="1">The sequence shown here is derived from an EMBL/GenBank/DDBJ whole genome shotgun (WGS) entry which is preliminary data.</text>
</comment>
<proteinExistence type="predicted"/>
<sequence>MIIWFLCVISTEYDEEKGDKSMIIVKGNNSRKIEKVWDLVKREHTGKKVAIVGYSGDIPYNFIRAKQMPAYETITKHNTLDDLKRFLNDTKNRFEAIILYIDCDTHMIDSIKEMTKSYQEKFILTVYDEKEAEQVVDRI</sequence>
<evidence type="ECO:0000313" key="2">
    <source>
        <dbReference type="Proteomes" id="UP000630615"/>
    </source>
</evidence>
<dbReference type="Proteomes" id="UP000630615">
    <property type="component" value="Unassembled WGS sequence"/>
</dbReference>
<organism evidence="1 2">
    <name type="scientific">Enterococcus wangshanyuanii</name>
    <dbReference type="NCBI Taxonomy" id="2005703"/>
    <lineage>
        <taxon>Bacteria</taxon>
        <taxon>Bacillati</taxon>
        <taxon>Bacillota</taxon>
        <taxon>Bacilli</taxon>
        <taxon>Lactobacillales</taxon>
        <taxon>Enterococcaceae</taxon>
        <taxon>Enterococcus</taxon>
    </lineage>
</organism>
<accession>A0ABQ1NSV9</accession>
<gene>
    <name evidence="1" type="ORF">GCM10011573_09360</name>
</gene>
<reference evidence="2" key="1">
    <citation type="journal article" date="2019" name="Int. J. Syst. Evol. Microbiol.">
        <title>The Global Catalogue of Microorganisms (GCM) 10K type strain sequencing project: providing services to taxonomists for standard genome sequencing and annotation.</title>
        <authorList>
            <consortium name="The Broad Institute Genomics Platform"/>
            <consortium name="The Broad Institute Genome Sequencing Center for Infectious Disease"/>
            <person name="Wu L."/>
            <person name="Ma J."/>
        </authorList>
    </citation>
    <scope>NUCLEOTIDE SEQUENCE [LARGE SCALE GENOMIC DNA]</scope>
    <source>
        <strain evidence="2">CGMCC 1.15942</strain>
    </source>
</reference>
<evidence type="ECO:0000313" key="1">
    <source>
        <dbReference type="EMBL" id="GGC81862.1"/>
    </source>
</evidence>
<dbReference type="RefSeq" id="WP_227011224.1">
    <property type="nucleotide sequence ID" value="NZ_BMKI01000001.1"/>
</dbReference>
<protein>
    <recommendedName>
        <fullName evidence="3">DUF2493 domain-containing protein</fullName>
    </recommendedName>
</protein>
<dbReference type="EMBL" id="BMKI01000001">
    <property type="protein sequence ID" value="GGC81862.1"/>
    <property type="molecule type" value="Genomic_DNA"/>
</dbReference>
<name>A0ABQ1NSV9_9ENTE</name>